<dbReference type="Gene3D" id="1.10.40.70">
    <property type="match status" value="1"/>
</dbReference>
<dbReference type="RefSeq" id="WP_240481321.1">
    <property type="nucleotide sequence ID" value="NZ_CP011125.1"/>
</dbReference>
<dbReference type="InterPro" id="IPR007831">
    <property type="entry name" value="T2SS_GspE_N"/>
</dbReference>
<evidence type="ECO:0000313" key="3">
    <source>
        <dbReference type="EMBL" id="AKF11400.1"/>
    </source>
</evidence>
<evidence type="ECO:0000256" key="1">
    <source>
        <dbReference type="SAM" id="MobiDB-lite"/>
    </source>
</evidence>
<dbReference type="Gene3D" id="3.30.300.160">
    <property type="entry name" value="Type II secretion system, protein E, N-terminal domain"/>
    <property type="match status" value="1"/>
</dbReference>
<dbReference type="GO" id="GO:0005886">
    <property type="term" value="C:plasma membrane"/>
    <property type="evidence" value="ECO:0007669"/>
    <property type="project" value="TreeGrafter"/>
</dbReference>
<evidence type="ECO:0000259" key="2">
    <source>
        <dbReference type="Pfam" id="PF05157"/>
    </source>
</evidence>
<evidence type="ECO:0000313" key="4">
    <source>
        <dbReference type="Proteomes" id="UP000034883"/>
    </source>
</evidence>
<name>A0A0F6WA82_9BACT</name>
<feature type="compositionally biased region" description="Pro residues" evidence="1">
    <location>
        <begin position="205"/>
        <end position="225"/>
    </location>
</feature>
<reference evidence="3 4" key="1">
    <citation type="submission" date="2015-03" db="EMBL/GenBank/DDBJ databases">
        <title>Genome assembly of Sandaracinus amylolyticus DSM 53668.</title>
        <authorList>
            <person name="Sharma G."/>
            <person name="Subramanian S."/>
        </authorList>
    </citation>
    <scope>NUCLEOTIDE SEQUENCE [LARGE SCALE GENOMIC DNA]</scope>
    <source>
        <strain evidence="3 4">DSM 53668</strain>
    </source>
</reference>
<dbReference type="AlphaFoldDB" id="A0A0F6WA82"/>
<accession>A0A0F6WA82</accession>
<feature type="region of interest" description="Disordered" evidence="1">
    <location>
        <begin position="245"/>
        <end position="264"/>
    </location>
</feature>
<sequence>MSRIRLGDMLVQAQMVTAEHVDEALALQKTRGGRLGELLVELGYVSEVQLAQVLSNQLSIPWVNLYHVDFSRELLNLIPAELAEKYGCVPVYVRKIRKQGDTLFVATDDPTNETALIAIAQQAGMPVKPMVASSSDVRNAIRVYYFGGRETAATAPIVKRKAPSIAAPPPVVTRSSIAPVELDEAELEPSIPKAPAVPTEVAAPEPAPPAAPSPEPAVPAAPARPAPAKKPRTITLTLLDGTTVKLPASGKKKPEEQAPQESLTTRDLIAALQARAEGKDVSAVLPDARWEPLFAALLSLLLRKGLIADWEFVEEWSKHRR</sequence>
<dbReference type="EMBL" id="CP011125">
    <property type="protein sequence ID" value="AKF11400.1"/>
    <property type="molecule type" value="Genomic_DNA"/>
</dbReference>
<keyword evidence="4" id="KW-1185">Reference proteome</keyword>
<dbReference type="KEGG" id="samy:DB32_008549"/>
<gene>
    <name evidence="3" type="ORF">DB32_008549</name>
</gene>
<dbReference type="InterPro" id="IPR037257">
    <property type="entry name" value="T2SS_E_N_sf"/>
</dbReference>
<organism evidence="3 4">
    <name type="scientific">Sandaracinus amylolyticus</name>
    <dbReference type="NCBI Taxonomy" id="927083"/>
    <lineage>
        <taxon>Bacteria</taxon>
        <taxon>Pseudomonadati</taxon>
        <taxon>Myxococcota</taxon>
        <taxon>Polyangia</taxon>
        <taxon>Polyangiales</taxon>
        <taxon>Sandaracinaceae</taxon>
        <taxon>Sandaracinus</taxon>
    </lineage>
</organism>
<dbReference type="PANTHER" id="PTHR30258:SF1">
    <property type="entry name" value="PROTEIN TRANSPORT PROTEIN HOFB HOMOLOG"/>
    <property type="match status" value="1"/>
</dbReference>
<dbReference type="PANTHER" id="PTHR30258">
    <property type="entry name" value="TYPE II SECRETION SYSTEM PROTEIN GSPE-RELATED"/>
    <property type="match status" value="1"/>
</dbReference>
<dbReference type="Pfam" id="PF05157">
    <property type="entry name" value="MshEN"/>
    <property type="match status" value="1"/>
</dbReference>
<dbReference type="STRING" id="927083.DB32_008549"/>
<proteinExistence type="predicted"/>
<dbReference type="GO" id="GO:0016887">
    <property type="term" value="F:ATP hydrolysis activity"/>
    <property type="evidence" value="ECO:0007669"/>
    <property type="project" value="TreeGrafter"/>
</dbReference>
<dbReference type="Proteomes" id="UP000034883">
    <property type="component" value="Chromosome"/>
</dbReference>
<dbReference type="SUPFAM" id="SSF160246">
    <property type="entry name" value="EspE N-terminal domain-like"/>
    <property type="match status" value="1"/>
</dbReference>
<feature type="region of interest" description="Disordered" evidence="1">
    <location>
        <begin position="199"/>
        <end position="229"/>
    </location>
</feature>
<protein>
    <submittedName>
        <fullName evidence="3">Type IV fimbrial assembly, ATPase PilB</fullName>
    </submittedName>
</protein>
<feature type="domain" description="Type II secretion system protein GspE N-terminal" evidence="2">
    <location>
        <begin position="59"/>
        <end position="145"/>
    </location>
</feature>